<dbReference type="NCBIfam" id="TIGR01761">
    <property type="entry name" value="thiaz-red"/>
    <property type="match status" value="1"/>
</dbReference>
<sequence>MMKAIVCGTTFGQSYINAIKKINNIELVGILAFGSSRSKRCAEEHNVPLYVDVDSIPGNIDIAFVIIKSSVLGGKGTELSESLLKKGIHVIQEHPIHYREIENCLKLAHEFNSCYIVGNLYNSLETIEKFIEAAKYLNKEDVLEHVDIMTSSQLLYSLIGILNEALPLLRSFNIIPTLTEKRYPFNRVVLSNGQLDVNLQIHNEVSDVDGNNHMHLLHKITFFYKSGRLDLEDTFGSVIWRDRMNISDNIVLDSKQIDVNYLNKPIKFSLANYSNLTYETILYDVFPNAIRKEIEKFIENVKQRKNNITRTQKEIIVSKKWGEIMKEIGFPKNVKFGEEHLNHLQALKNLGMKK</sequence>
<evidence type="ECO:0000313" key="3">
    <source>
        <dbReference type="EMBL" id="SPY48643.1"/>
    </source>
</evidence>
<dbReference type="RefSeq" id="WP_094210132.1">
    <property type="nucleotide sequence ID" value="NZ_CP068103.1"/>
</dbReference>
<dbReference type="Proteomes" id="UP000250070">
    <property type="component" value="Unassembled WGS sequence"/>
</dbReference>
<dbReference type="SUPFAM" id="SSF51735">
    <property type="entry name" value="NAD(P)-binding Rossmann-fold domains"/>
    <property type="match status" value="1"/>
</dbReference>
<accession>A0A2X1Y156</accession>
<dbReference type="InterPro" id="IPR048655">
    <property type="entry name" value="Irp3-like_C"/>
</dbReference>
<dbReference type="Pfam" id="PF21390">
    <property type="entry name" value="Irp3-like_C"/>
    <property type="match status" value="1"/>
</dbReference>
<dbReference type="EMBL" id="UATM01000032">
    <property type="protein sequence ID" value="SPY48643.1"/>
    <property type="molecule type" value="Genomic_DNA"/>
</dbReference>
<evidence type="ECO:0000259" key="1">
    <source>
        <dbReference type="Pfam" id="PF01408"/>
    </source>
</evidence>
<proteinExistence type="predicted"/>
<dbReference type="PANTHER" id="PTHR43377:SF1">
    <property type="entry name" value="BILIVERDIN REDUCTASE A"/>
    <property type="match status" value="1"/>
</dbReference>
<dbReference type="OrthoDB" id="9760689at2"/>
<feature type="domain" description="Gfo/Idh/MocA-like oxidoreductase N-terminal" evidence="1">
    <location>
        <begin position="3"/>
        <end position="118"/>
    </location>
</feature>
<dbReference type="GO" id="GO:0000166">
    <property type="term" value="F:nucleotide binding"/>
    <property type="evidence" value="ECO:0007669"/>
    <property type="project" value="InterPro"/>
</dbReference>
<name>A0A2X1Y156_9FIRM</name>
<evidence type="ECO:0000313" key="4">
    <source>
        <dbReference type="Proteomes" id="UP000250070"/>
    </source>
</evidence>
<dbReference type="GeneID" id="83863198"/>
<evidence type="ECO:0000259" key="2">
    <source>
        <dbReference type="Pfam" id="PF21390"/>
    </source>
</evidence>
<dbReference type="Pfam" id="PF01408">
    <property type="entry name" value="GFO_IDH_MocA"/>
    <property type="match status" value="1"/>
</dbReference>
<protein>
    <submittedName>
        <fullName evidence="3">Oxidoreductase (NAD-binding), involved in siderophore biosynthesis</fullName>
    </submittedName>
</protein>
<reference evidence="3 4" key="1">
    <citation type="submission" date="2018-06" db="EMBL/GenBank/DDBJ databases">
        <authorList>
            <consortium name="Pathogen Informatics"/>
            <person name="Doyle S."/>
        </authorList>
    </citation>
    <scope>NUCLEOTIDE SEQUENCE [LARGE SCALE GENOMIC DNA]</scope>
    <source>
        <strain evidence="3 4">NCTC13076</strain>
    </source>
</reference>
<organism evidence="3 4">
    <name type="scientific">Peptoniphilus harei</name>
    <dbReference type="NCBI Taxonomy" id="54005"/>
    <lineage>
        <taxon>Bacteria</taxon>
        <taxon>Bacillati</taxon>
        <taxon>Bacillota</taxon>
        <taxon>Tissierellia</taxon>
        <taxon>Tissierellales</taxon>
        <taxon>Peptoniphilaceae</taxon>
        <taxon>Peptoniphilus</taxon>
    </lineage>
</organism>
<dbReference type="PANTHER" id="PTHR43377">
    <property type="entry name" value="BILIVERDIN REDUCTASE A"/>
    <property type="match status" value="1"/>
</dbReference>
<dbReference type="AlphaFoldDB" id="A0A2X1Y156"/>
<feature type="domain" description="Thiazolinyl imine reductase-like C-terminal" evidence="2">
    <location>
        <begin position="145"/>
        <end position="240"/>
    </location>
</feature>
<dbReference type="Gene3D" id="3.40.50.720">
    <property type="entry name" value="NAD(P)-binding Rossmann-like Domain"/>
    <property type="match status" value="1"/>
</dbReference>
<dbReference type="InterPro" id="IPR051450">
    <property type="entry name" value="Gfo/Idh/MocA_Oxidoreductases"/>
</dbReference>
<dbReference type="InterPro" id="IPR010091">
    <property type="entry name" value="Thiazolinyl_imide_reductase"/>
</dbReference>
<dbReference type="InterPro" id="IPR036291">
    <property type="entry name" value="NAD(P)-bd_dom_sf"/>
</dbReference>
<gene>
    <name evidence="3" type="ORF">NCTC13076_01730</name>
</gene>
<dbReference type="InterPro" id="IPR000683">
    <property type="entry name" value="Gfo/Idh/MocA-like_OxRdtase_N"/>
</dbReference>